<name>A0A2S8BLN7_9MYCO</name>
<organism evidence="2 3">
    <name type="scientific">Mycobacterium talmoniae</name>
    <dbReference type="NCBI Taxonomy" id="1858794"/>
    <lineage>
        <taxon>Bacteria</taxon>
        <taxon>Bacillati</taxon>
        <taxon>Actinomycetota</taxon>
        <taxon>Actinomycetes</taxon>
        <taxon>Mycobacteriales</taxon>
        <taxon>Mycobacteriaceae</taxon>
        <taxon>Mycobacterium</taxon>
    </lineage>
</organism>
<accession>A0A2S8BLN7</accession>
<feature type="region of interest" description="Disordered" evidence="1">
    <location>
        <begin position="51"/>
        <end position="81"/>
    </location>
</feature>
<evidence type="ECO:0000313" key="2">
    <source>
        <dbReference type="EMBL" id="PQM47590.1"/>
    </source>
</evidence>
<protein>
    <submittedName>
        <fullName evidence="2">Uncharacterized protein</fullName>
    </submittedName>
</protein>
<evidence type="ECO:0000313" key="3">
    <source>
        <dbReference type="Proteomes" id="UP000238296"/>
    </source>
</evidence>
<proteinExistence type="predicted"/>
<sequence>MPAPWSSAGRVRANTMNRSATGALVMNRLCPEISQSVSSRTALVCSPAGLEPAPGSVSANEATTSPAAIGPSQRDFCSSVPNPTNTWPAIPLLVPNIDRTASDV</sequence>
<dbReference type="Proteomes" id="UP000238296">
    <property type="component" value="Unassembled WGS sequence"/>
</dbReference>
<gene>
    <name evidence="2" type="ORF">C1Y40_02207</name>
</gene>
<reference evidence="2 3" key="1">
    <citation type="journal article" date="2017" name="Int. J. Syst. Evol. Microbiol.">
        <title>Mycobacterium talmoniae sp. nov., a slowly growing mycobacterium isolated from human respiratory samples.</title>
        <authorList>
            <person name="Davidson R.M."/>
            <person name="DeGroote M.A."/>
            <person name="Marola J.L."/>
            <person name="Buss S."/>
            <person name="Jones V."/>
            <person name="McNeil M.R."/>
            <person name="Freifeld A.G."/>
            <person name="Elaine Epperson L."/>
            <person name="Hasan N.A."/>
            <person name="Jackson M."/>
            <person name="Iwen P.C."/>
            <person name="Salfinger M."/>
            <person name="Strong M."/>
        </authorList>
    </citation>
    <scope>NUCLEOTIDE SEQUENCE [LARGE SCALE GENOMIC DNA]</scope>
    <source>
        <strain evidence="2 3">ATCC BAA-2683</strain>
    </source>
</reference>
<dbReference type="EMBL" id="PPEA01000312">
    <property type="protein sequence ID" value="PQM47590.1"/>
    <property type="molecule type" value="Genomic_DNA"/>
</dbReference>
<dbReference type="AlphaFoldDB" id="A0A2S8BLN7"/>
<feature type="compositionally biased region" description="Polar residues" evidence="1">
    <location>
        <begin position="57"/>
        <end position="66"/>
    </location>
</feature>
<comment type="caution">
    <text evidence="2">The sequence shown here is derived from an EMBL/GenBank/DDBJ whole genome shotgun (WGS) entry which is preliminary data.</text>
</comment>
<evidence type="ECO:0000256" key="1">
    <source>
        <dbReference type="SAM" id="MobiDB-lite"/>
    </source>
</evidence>